<dbReference type="PANTHER" id="PTHR43099">
    <property type="entry name" value="UPF0053 PROTEIN YRKA"/>
    <property type="match status" value="1"/>
</dbReference>
<dbReference type="InterPro" id="IPR000644">
    <property type="entry name" value="CBS_dom"/>
</dbReference>
<proteinExistence type="inferred from homology"/>
<dbReference type="InterPro" id="IPR036318">
    <property type="entry name" value="FAD-bd_PCMH-like_sf"/>
</dbReference>
<keyword evidence="5" id="KW-0677">Repeat</keyword>
<comment type="similarity">
    <text evidence="2">Belongs to the UPF0053 family.</text>
</comment>
<comment type="subcellular location">
    <subcellularLocation>
        <location evidence="1">Cell membrane</location>
        <topology evidence="1">Multi-pass membrane protein</topology>
    </subcellularLocation>
</comment>
<keyword evidence="3" id="KW-1003">Cell membrane</keyword>
<dbReference type="InterPro" id="IPR002550">
    <property type="entry name" value="CNNM"/>
</dbReference>
<dbReference type="Pfam" id="PF03471">
    <property type="entry name" value="CorC_HlyC"/>
    <property type="match status" value="1"/>
</dbReference>
<gene>
    <name evidence="9" type="ORF">QQ91_002030</name>
</gene>
<dbReference type="InterPro" id="IPR005170">
    <property type="entry name" value="Transptr-assoc_dom"/>
</dbReference>
<dbReference type="Pfam" id="PF00571">
    <property type="entry name" value="CBS"/>
    <property type="match status" value="2"/>
</dbReference>
<evidence type="ECO:0000256" key="4">
    <source>
        <dbReference type="ARBA" id="ARBA00022692"/>
    </source>
</evidence>
<name>A0A0C1YB68_9CYAN</name>
<reference evidence="9" key="2">
    <citation type="journal article" date="2015" name="Genome Announc.">
        <title>Draft Genome Sequence of Filamentous Marine Cyanobacterium Lyngbya confervoides Strain BDU141951.</title>
        <authorList>
            <person name="Chandrababunaidu M.M."/>
            <person name="Sen D."/>
            <person name="Tripathy S."/>
        </authorList>
    </citation>
    <scope>NUCLEOTIDE SEQUENCE</scope>
    <source>
        <strain evidence="9">BDU141951</strain>
    </source>
</reference>
<dbReference type="InterPro" id="IPR044751">
    <property type="entry name" value="Ion_transp-like_CBS"/>
</dbReference>
<dbReference type="AlphaFoldDB" id="A0A0C1YB68"/>
<dbReference type="SMART" id="SM01091">
    <property type="entry name" value="CorC_HlyC"/>
    <property type="match status" value="1"/>
</dbReference>
<dbReference type="InterPro" id="IPR016169">
    <property type="entry name" value="FAD-bd_PCMH_sub2"/>
</dbReference>
<dbReference type="PROSITE" id="PS51371">
    <property type="entry name" value="CBS"/>
    <property type="match status" value="2"/>
</dbReference>
<dbReference type="CDD" id="cd04590">
    <property type="entry name" value="CBS_pair_CorC_HlyC_assoc"/>
    <property type="match status" value="1"/>
</dbReference>
<dbReference type="PROSITE" id="PS51846">
    <property type="entry name" value="CNNM"/>
    <property type="match status" value="1"/>
</dbReference>
<evidence type="ECO:0000256" key="5">
    <source>
        <dbReference type="ARBA" id="ARBA00022737"/>
    </source>
</evidence>
<protein>
    <submittedName>
        <fullName evidence="9">HlyC/CorC family transporter</fullName>
    </submittedName>
</protein>
<keyword evidence="8" id="KW-0472">Membrane</keyword>
<evidence type="ECO:0000256" key="1">
    <source>
        <dbReference type="ARBA" id="ARBA00004651"/>
    </source>
</evidence>
<dbReference type="GO" id="GO:0005886">
    <property type="term" value="C:plasma membrane"/>
    <property type="evidence" value="ECO:0007669"/>
    <property type="project" value="UniProtKB-SubCell"/>
</dbReference>
<dbReference type="SMART" id="SM00116">
    <property type="entry name" value="CBS"/>
    <property type="match status" value="2"/>
</dbReference>
<dbReference type="SUPFAM" id="SSF56176">
    <property type="entry name" value="FAD-binding/transporter-associated domain-like"/>
    <property type="match status" value="1"/>
</dbReference>
<evidence type="ECO:0000256" key="7">
    <source>
        <dbReference type="ARBA" id="ARBA00023122"/>
    </source>
</evidence>
<dbReference type="SUPFAM" id="SSF54631">
    <property type="entry name" value="CBS-domain pair"/>
    <property type="match status" value="1"/>
</dbReference>
<evidence type="ECO:0000313" key="9">
    <source>
        <dbReference type="EMBL" id="NEV65890.1"/>
    </source>
</evidence>
<sequence>MLAQTDVPLLIVNPGLTGPAIAARLFSVLALIGINAFFVAAEFSIVSVRRSRINQLAEAGDIQARTVQSFQRSLDQLLSTTQIGITLSSLALGWIGESTIATVLLQLFHYLSLTLPYLGVIAHSLSILLAFVLIAYLQIVLGELCPKAVAMLYPEQLARIFGPLSLTVARLFAPFVWILNQSTWWLLRLFGIRYSGNQSWYSRVTPEELQLIIRTTTESPGLDEEERELLNNVFEFRDVTAGEVMTPRTQIDALPKTATLQEALAAIAATGHSQFPVIGDSLDDVAGILSLKDLVGPLARQEATHTSSINDWIRPARFVPEYTQLHDLLQIMQKSGKSMVMVVDEFGGTAGLLTLTDVTGEIIGDSNEMEEDVDVLVSMLDDQAFRVQAQTYIEEVNELLGVALPVAEEYQTLAGFLIHQLQKIPVIGDKVFYDQFEWTVTAVDGPKVLEVMAKRRS</sequence>
<dbReference type="Gene3D" id="3.10.580.10">
    <property type="entry name" value="CBS-domain"/>
    <property type="match status" value="1"/>
</dbReference>
<comment type="caution">
    <text evidence="9">The sequence shown here is derived from an EMBL/GenBank/DDBJ whole genome shotgun (WGS) entry which is preliminary data.</text>
</comment>
<dbReference type="EMBL" id="JTHE02000002">
    <property type="protein sequence ID" value="NEV65890.1"/>
    <property type="molecule type" value="Genomic_DNA"/>
</dbReference>
<evidence type="ECO:0000256" key="3">
    <source>
        <dbReference type="ARBA" id="ARBA00022475"/>
    </source>
</evidence>
<dbReference type="Pfam" id="PF01595">
    <property type="entry name" value="CNNM"/>
    <property type="match status" value="1"/>
</dbReference>
<evidence type="ECO:0000256" key="8">
    <source>
        <dbReference type="ARBA" id="ARBA00023136"/>
    </source>
</evidence>
<dbReference type="Gene3D" id="3.30.465.10">
    <property type="match status" value="1"/>
</dbReference>
<reference evidence="9" key="3">
    <citation type="submission" date="2020-02" db="EMBL/GenBank/DDBJ databases">
        <authorList>
            <person name="Sarangi A.N."/>
            <person name="Ghosh S."/>
            <person name="Mukherjee M."/>
            <person name="Tripathy S."/>
        </authorList>
    </citation>
    <scope>NUCLEOTIDE SEQUENCE</scope>
    <source>
        <strain evidence="9">BDU141951</strain>
    </source>
</reference>
<organism evidence="9">
    <name type="scientific">Lyngbya confervoides BDU141951</name>
    <dbReference type="NCBI Taxonomy" id="1574623"/>
    <lineage>
        <taxon>Bacteria</taxon>
        <taxon>Bacillati</taxon>
        <taxon>Cyanobacteriota</taxon>
        <taxon>Cyanophyceae</taxon>
        <taxon>Oscillatoriophycideae</taxon>
        <taxon>Oscillatoriales</taxon>
        <taxon>Microcoleaceae</taxon>
        <taxon>Lyngbya</taxon>
    </lineage>
</organism>
<evidence type="ECO:0000256" key="6">
    <source>
        <dbReference type="ARBA" id="ARBA00022989"/>
    </source>
</evidence>
<dbReference type="GO" id="GO:0050660">
    <property type="term" value="F:flavin adenine dinucleotide binding"/>
    <property type="evidence" value="ECO:0007669"/>
    <property type="project" value="InterPro"/>
</dbReference>
<keyword evidence="7" id="KW-0129">CBS domain</keyword>
<reference evidence="9" key="1">
    <citation type="submission" date="2014-11" db="EMBL/GenBank/DDBJ databases">
        <authorList>
            <person name="Malar M.C."/>
            <person name="Sen D."/>
            <person name="Tripathy S."/>
        </authorList>
    </citation>
    <scope>NUCLEOTIDE SEQUENCE</scope>
    <source>
        <strain evidence="9">BDU141951</strain>
    </source>
</reference>
<accession>A0A0C1YB68</accession>
<dbReference type="PANTHER" id="PTHR43099:SF2">
    <property type="entry name" value="UPF0053 PROTEIN YRKA"/>
    <property type="match status" value="1"/>
</dbReference>
<dbReference type="InterPro" id="IPR051676">
    <property type="entry name" value="UPF0053_domain"/>
</dbReference>
<keyword evidence="6" id="KW-1133">Transmembrane helix</keyword>
<evidence type="ECO:0000256" key="2">
    <source>
        <dbReference type="ARBA" id="ARBA00006337"/>
    </source>
</evidence>
<dbReference type="InterPro" id="IPR046342">
    <property type="entry name" value="CBS_dom_sf"/>
</dbReference>
<keyword evidence="4" id="KW-0812">Transmembrane</keyword>